<evidence type="ECO:0000256" key="3">
    <source>
        <dbReference type="SAM" id="MobiDB-lite"/>
    </source>
</evidence>
<evidence type="ECO:0000313" key="7">
    <source>
        <dbReference type="Proteomes" id="UP000294947"/>
    </source>
</evidence>
<evidence type="ECO:0000259" key="5">
    <source>
        <dbReference type="PROSITE" id="PS50106"/>
    </source>
</evidence>
<evidence type="ECO:0000256" key="4">
    <source>
        <dbReference type="SAM" id="Phobius"/>
    </source>
</evidence>
<feature type="compositionally biased region" description="Polar residues" evidence="3">
    <location>
        <begin position="412"/>
        <end position="426"/>
    </location>
</feature>
<keyword evidence="4" id="KW-0472">Membrane</keyword>
<dbReference type="SUPFAM" id="SSF50156">
    <property type="entry name" value="PDZ domain-like"/>
    <property type="match status" value="1"/>
</dbReference>
<dbReference type="SMART" id="SM00228">
    <property type="entry name" value="PDZ"/>
    <property type="match status" value="1"/>
</dbReference>
<feature type="compositionally biased region" description="Gly residues" evidence="3">
    <location>
        <begin position="1"/>
        <end position="10"/>
    </location>
</feature>
<keyword evidence="4" id="KW-1133">Transmembrane helix</keyword>
<dbReference type="GO" id="GO:0004252">
    <property type="term" value="F:serine-type endopeptidase activity"/>
    <property type="evidence" value="ECO:0007669"/>
    <property type="project" value="InterPro"/>
</dbReference>
<evidence type="ECO:0000313" key="6">
    <source>
        <dbReference type="EMBL" id="TDD42115.1"/>
    </source>
</evidence>
<dbReference type="Pfam" id="PF13365">
    <property type="entry name" value="Trypsin_2"/>
    <property type="match status" value="1"/>
</dbReference>
<organism evidence="6 7">
    <name type="scientific">Saccharopolyspora elongata</name>
    <dbReference type="NCBI Taxonomy" id="2530387"/>
    <lineage>
        <taxon>Bacteria</taxon>
        <taxon>Bacillati</taxon>
        <taxon>Actinomycetota</taxon>
        <taxon>Actinomycetes</taxon>
        <taxon>Pseudonocardiales</taxon>
        <taxon>Pseudonocardiaceae</taxon>
        <taxon>Saccharopolyspora</taxon>
    </lineage>
</organism>
<dbReference type="AlphaFoldDB" id="A0A4R4YC00"/>
<feature type="region of interest" description="Disordered" evidence="3">
    <location>
        <begin position="1"/>
        <end position="52"/>
    </location>
</feature>
<dbReference type="EMBL" id="SMKW01000051">
    <property type="protein sequence ID" value="TDD42115.1"/>
    <property type="molecule type" value="Genomic_DNA"/>
</dbReference>
<protein>
    <submittedName>
        <fullName evidence="6">Trypsin-like serine protease</fullName>
    </submittedName>
</protein>
<dbReference type="InterPro" id="IPR009003">
    <property type="entry name" value="Peptidase_S1_PA"/>
</dbReference>
<keyword evidence="7" id="KW-1185">Reference proteome</keyword>
<dbReference type="InterPro" id="IPR001478">
    <property type="entry name" value="PDZ"/>
</dbReference>
<evidence type="ECO:0000256" key="2">
    <source>
        <dbReference type="ARBA" id="ARBA00022801"/>
    </source>
</evidence>
<dbReference type="PANTHER" id="PTHR43343">
    <property type="entry name" value="PEPTIDASE S12"/>
    <property type="match status" value="1"/>
</dbReference>
<dbReference type="Gene3D" id="2.30.42.10">
    <property type="match status" value="1"/>
</dbReference>
<feature type="region of interest" description="Disordered" evidence="3">
    <location>
        <begin position="395"/>
        <end position="432"/>
    </location>
</feature>
<sequence>MTAAGSGGSPEYGDGTQHTPGPETAPTASFGPAPGPLPGAASTYPANPRTGEPRRWKGVVAAALVAGVVGGGVGVGGGMLIADGGGTNSAIAQHDPVTGTQINAQAGTVQFAAGKASSSTVDIAVRGARSGSEGTGVVLTPDGYVLTNNHVIGSGGEITVTLPDGSTRTASVVGTSPSYDLAVIKLNGASGLTPAELGKSSTLAVGQSVVAIGSPLGLEGTVTSGIVSALNRTVDVQGENGRPVIYNGIQTDASINSGNSGGPLVNLDGQVIGINTSIVSNSKASGNIGLGFAIPIDTASRVANELIGGGVATKPQLGVTGTNGQSGAATISSVVPGSAADKAGLKAGETIVKVGNRAVSSFSDLVAQISSNAPGSKINLTVADSAGGNQRQVEVTLGSEPDKAAETVDDSLFQQQNPNPYTSPNGGLQGDR</sequence>
<feature type="domain" description="PDZ" evidence="5">
    <location>
        <begin position="317"/>
        <end position="386"/>
    </location>
</feature>
<dbReference type="PANTHER" id="PTHR43343:SF3">
    <property type="entry name" value="PROTEASE DO-LIKE 8, CHLOROPLASTIC"/>
    <property type="match status" value="1"/>
</dbReference>
<dbReference type="InterPro" id="IPR036034">
    <property type="entry name" value="PDZ_sf"/>
</dbReference>
<accession>A0A4R4YC00</accession>
<proteinExistence type="predicted"/>
<evidence type="ECO:0000256" key="1">
    <source>
        <dbReference type="ARBA" id="ARBA00022670"/>
    </source>
</evidence>
<dbReference type="InterPro" id="IPR051201">
    <property type="entry name" value="Chloro_Bact_Ser_Proteases"/>
</dbReference>
<comment type="caution">
    <text evidence="6">The sequence shown here is derived from an EMBL/GenBank/DDBJ whole genome shotgun (WGS) entry which is preliminary data.</text>
</comment>
<dbReference type="PROSITE" id="PS50106">
    <property type="entry name" value="PDZ"/>
    <property type="match status" value="1"/>
</dbReference>
<keyword evidence="2" id="KW-0378">Hydrolase</keyword>
<keyword evidence="4" id="KW-0812">Transmembrane</keyword>
<gene>
    <name evidence="6" type="ORF">E1288_30535</name>
</gene>
<feature type="transmembrane region" description="Helical" evidence="4">
    <location>
        <begin position="59"/>
        <end position="82"/>
    </location>
</feature>
<reference evidence="6 7" key="1">
    <citation type="submission" date="2019-03" db="EMBL/GenBank/DDBJ databases">
        <title>Draft genome sequences of novel Actinobacteria.</title>
        <authorList>
            <person name="Sahin N."/>
            <person name="Ay H."/>
            <person name="Saygin H."/>
        </authorList>
    </citation>
    <scope>NUCLEOTIDE SEQUENCE [LARGE SCALE GENOMIC DNA]</scope>
    <source>
        <strain evidence="6 7">7K502</strain>
    </source>
</reference>
<dbReference type="Proteomes" id="UP000294947">
    <property type="component" value="Unassembled WGS sequence"/>
</dbReference>
<dbReference type="InterPro" id="IPR001940">
    <property type="entry name" value="Peptidase_S1C"/>
</dbReference>
<dbReference type="Pfam" id="PF17820">
    <property type="entry name" value="PDZ_6"/>
    <property type="match status" value="1"/>
</dbReference>
<dbReference type="PRINTS" id="PR00834">
    <property type="entry name" value="PROTEASES2C"/>
</dbReference>
<dbReference type="Gene3D" id="2.40.10.120">
    <property type="match status" value="1"/>
</dbReference>
<name>A0A4R4YC00_9PSEU</name>
<dbReference type="InterPro" id="IPR041489">
    <property type="entry name" value="PDZ_6"/>
</dbReference>
<dbReference type="GO" id="GO:0006508">
    <property type="term" value="P:proteolysis"/>
    <property type="evidence" value="ECO:0007669"/>
    <property type="project" value="UniProtKB-KW"/>
</dbReference>
<dbReference type="SUPFAM" id="SSF50494">
    <property type="entry name" value="Trypsin-like serine proteases"/>
    <property type="match status" value="1"/>
</dbReference>
<keyword evidence="1 6" id="KW-0645">Protease</keyword>
<dbReference type="OrthoDB" id="9758917at2"/>